<accession>A0A1H0BNU7</accession>
<dbReference type="InterPro" id="IPR039522">
    <property type="entry name" value="RING_finger_1_prok"/>
</dbReference>
<protein>
    <submittedName>
        <fullName evidence="2">Zinc-ribbon domain-containing protein</fullName>
    </submittedName>
</protein>
<keyword evidence="3" id="KW-1185">Reference proteome</keyword>
<keyword evidence="1" id="KW-1133">Transmembrane helix</keyword>
<dbReference type="EMBL" id="FNID01000020">
    <property type="protein sequence ID" value="SDN47340.1"/>
    <property type="molecule type" value="Genomic_DNA"/>
</dbReference>
<gene>
    <name evidence="2" type="ORF">SAMN05192585_12018</name>
</gene>
<reference evidence="2 3" key="1">
    <citation type="submission" date="2016-10" db="EMBL/GenBank/DDBJ databases">
        <authorList>
            <person name="de Groot N.N."/>
        </authorList>
    </citation>
    <scope>NUCLEOTIDE SEQUENCE [LARGE SCALE GENOMIC DNA]</scope>
    <source>
        <strain evidence="2 3">CGMCC 1.5012</strain>
    </source>
</reference>
<evidence type="ECO:0000313" key="3">
    <source>
        <dbReference type="Proteomes" id="UP000199182"/>
    </source>
</evidence>
<evidence type="ECO:0000313" key="2">
    <source>
        <dbReference type="EMBL" id="SDN47340.1"/>
    </source>
</evidence>
<dbReference type="AlphaFoldDB" id="A0A1H0BNU7"/>
<feature type="transmembrane region" description="Helical" evidence="1">
    <location>
        <begin position="301"/>
        <end position="320"/>
    </location>
</feature>
<dbReference type="Pfam" id="PF14446">
    <property type="entry name" value="Prok-RING_1"/>
    <property type="match status" value="1"/>
</dbReference>
<keyword evidence="1" id="KW-0472">Membrane</keyword>
<evidence type="ECO:0000256" key="1">
    <source>
        <dbReference type="SAM" id="Phobius"/>
    </source>
</evidence>
<name>A0A1H0BNU7_9FIRM</name>
<feature type="transmembrane region" description="Helical" evidence="1">
    <location>
        <begin position="176"/>
        <end position="201"/>
    </location>
</feature>
<dbReference type="OrthoDB" id="1753424at2"/>
<keyword evidence="1" id="KW-0812">Transmembrane</keyword>
<organism evidence="2 3">
    <name type="scientific">Acetanaerobacterium elongatum</name>
    <dbReference type="NCBI Taxonomy" id="258515"/>
    <lineage>
        <taxon>Bacteria</taxon>
        <taxon>Bacillati</taxon>
        <taxon>Bacillota</taxon>
        <taxon>Clostridia</taxon>
        <taxon>Eubacteriales</taxon>
        <taxon>Oscillospiraceae</taxon>
        <taxon>Acetanaerobacterium</taxon>
    </lineage>
</organism>
<feature type="transmembrane region" description="Helical" evidence="1">
    <location>
        <begin position="238"/>
        <end position="261"/>
    </location>
</feature>
<proteinExistence type="predicted"/>
<dbReference type="RefSeq" id="WP_092640668.1">
    <property type="nucleotide sequence ID" value="NZ_FNID01000020.1"/>
</dbReference>
<dbReference type="Proteomes" id="UP000199182">
    <property type="component" value="Unassembled WGS sequence"/>
</dbReference>
<dbReference type="STRING" id="258515.SAMN05192585_12018"/>
<sequence length="326" mass="36378">MGRYDGIKCPACGVEFKDKDDIVVCPTCGAPHHRHCYEKQQGCVYVDKHATGEEWRRPSVEKIDGDAPRRCPRCGTLNQVDSIFCELCGTPLNNANIPPKSDEESGGFFAGMKPPVVMEYNPYTTPYGGLSPDESIDGIPVKDIAMFVGSNSHYYLPRFKEMVTLKKNISWNWAAFLGNALYFCGRGMYMIGSLLAVAFLIRQLPSTMATYYYVAANINQFLANPTIMFSGDIPPTTAYWLNIANIFSYVYWATCMVWGLFGNKLYQRYVFSQIRQLKERFGDGEEYKAALVKKGGLKTGLMIGLVVGFFVLSFAVAVAVEFSLVA</sequence>